<keyword evidence="3" id="KW-1185">Reference proteome</keyword>
<protein>
    <submittedName>
        <fullName evidence="2">EVE domain-containing protein</fullName>
    </submittedName>
</protein>
<dbReference type="Pfam" id="PF01878">
    <property type="entry name" value="EVE"/>
    <property type="match status" value="1"/>
</dbReference>
<dbReference type="InterPro" id="IPR047197">
    <property type="entry name" value="THYN1-like_EVE"/>
</dbReference>
<sequence length="135" mass="15453">MNYWLVKSEPEEYSYKDLEAAQDTIWDGIRNYQARNYLKEMKIGDQVLYYHSGKEKSIVGLAEVSEEAFPDKKDTDGKGWVAVRIKAKAVLKNPLSLEKIKEDPMLSELPLLKQPRLSVMPVAKDAFDLIIKTCS</sequence>
<reference evidence="2 3" key="1">
    <citation type="journal article" date="2020" name="Syst. Appl. Microbiol.">
        <title>Arthrospiribacter ruber gen. nov., sp. nov., a novel bacterium isolated from Arthrospira cultures.</title>
        <authorList>
            <person name="Waleron M."/>
            <person name="Misztak A."/>
            <person name="Waleron M.M."/>
            <person name="Furmaniak M."/>
            <person name="Mrozik A."/>
            <person name="Waleron K."/>
        </authorList>
    </citation>
    <scope>NUCLEOTIDE SEQUENCE [LARGE SCALE GENOMIC DNA]</scope>
    <source>
        <strain evidence="2 3">DPMB0001</strain>
    </source>
</reference>
<dbReference type="EMBL" id="RPHB01000006">
    <property type="protein sequence ID" value="MBW3468722.1"/>
    <property type="molecule type" value="Genomic_DNA"/>
</dbReference>
<proteinExistence type="predicted"/>
<evidence type="ECO:0000259" key="1">
    <source>
        <dbReference type="Pfam" id="PF01878"/>
    </source>
</evidence>
<name>A0A951IZJ3_9BACT</name>
<evidence type="ECO:0000313" key="2">
    <source>
        <dbReference type="EMBL" id="MBW3468722.1"/>
    </source>
</evidence>
<dbReference type="Proteomes" id="UP000727490">
    <property type="component" value="Unassembled WGS sequence"/>
</dbReference>
<dbReference type="InterPro" id="IPR002740">
    <property type="entry name" value="EVE_domain"/>
</dbReference>
<comment type="caution">
    <text evidence="2">The sequence shown here is derived from an EMBL/GenBank/DDBJ whole genome shotgun (WGS) entry which is preliminary data.</text>
</comment>
<dbReference type="PANTHER" id="PTHR14087:SF7">
    <property type="entry name" value="THYMOCYTE NUCLEAR PROTEIN 1"/>
    <property type="match status" value="1"/>
</dbReference>
<accession>A0A951IZJ3</accession>
<dbReference type="InterPro" id="IPR052181">
    <property type="entry name" value="5hmC_binding"/>
</dbReference>
<evidence type="ECO:0000313" key="3">
    <source>
        <dbReference type="Proteomes" id="UP000727490"/>
    </source>
</evidence>
<gene>
    <name evidence="2" type="ORF">EGN73_13005</name>
</gene>
<dbReference type="CDD" id="cd21133">
    <property type="entry name" value="EVE"/>
    <property type="match status" value="1"/>
</dbReference>
<organism evidence="2 3">
    <name type="scientific">Arthrospiribacter ruber</name>
    <dbReference type="NCBI Taxonomy" id="2487934"/>
    <lineage>
        <taxon>Bacteria</taxon>
        <taxon>Pseudomonadati</taxon>
        <taxon>Bacteroidota</taxon>
        <taxon>Cytophagia</taxon>
        <taxon>Cytophagales</taxon>
        <taxon>Cyclobacteriaceae</taxon>
        <taxon>Arthrospiribacter</taxon>
    </lineage>
</organism>
<feature type="domain" description="EVE" evidence="1">
    <location>
        <begin position="2"/>
        <end position="132"/>
    </location>
</feature>
<dbReference type="RefSeq" id="WP_219290500.1">
    <property type="nucleotide sequence ID" value="NZ_RPHB01000006.1"/>
</dbReference>
<dbReference type="PANTHER" id="PTHR14087">
    <property type="entry name" value="THYMOCYTE NUCLEAR PROTEIN 1"/>
    <property type="match status" value="1"/>
</dbReference>
<dbReference type="AlphaFoldDB" id="A0A951IZJ3"/>